<reference evidence="1 2" key="1">
    <citation type="submission" date="2024-09" db="EMBL/GenBank/DDBJ databases">
        <title>Chromosome-scale assembly of Riccia sorocarpa.</title>
        <authorList>
            <person name="Paukszto L."/>
        </authorList>
    </citation>
    <scope>NUCLEOTIDE SEQUENCE [LARGE SCALE GENOMIC DNA]</scope>
    <source>
        <strain evidence="1">LP-2024</strain>
        <tissue evidence="1">Aerial parts of the thallus</tissue>
    </source>
</reference>
<dbReference type="Proteomes" id="UP001633002">
    <property type="component" value="Unassembled WGS sequence"/>
</dbReference>
<sequence length="131" mass="15447">MLFCFPEDRWEEDGSLHERLSQAMVSKMWTSPSSRQLYYLRDIGPLRPYGEKSYLTSSLPRATRVLIAQYRTSSHQLRVEVGRWKGLPREQRVCWFCTDAPVENEFHVLLKCPRSVDSTRRLALEELEPRS</sequence>
<proteinExistence type="predicted"/>
<organism evidence="1 2">
    <name type="scientific">Riccia sorocarpa</name>
    <dbReference type="NCBI Taxonomy" id="122646"/>
    <lineage>
        <taxon>Eukaryota</taxon>
        <taxon>Viridiplantae</taxon>
        <taxon>Streptophyta</taxon>
        <taxon>Embryophyta</taxon>
        <taxon>Marchantiophyta</taxon>
        <taxon>Marchantiopsida</taxon>
        <taxon>Marchantiidae</taxon>
        <taxon>Marchantiales</taxon>
        <taxon>Ricciaceae</taxon>
        <taxon>Riccia</taxon>
    </lineage>
</organism>
<accession>A0ABD3HY55</accession>
<evidence type="ECO:0000313" key="1">
    <source>
        <dbReference type="EMBL" id="KAL3696373.1"/>
    </source>
</evidence>
<protein>
    <recommendedName>
        <fullName evidence="3">Reverse transcriptase zinc-binding domain-containing protein</fullName>
    </recommendedName>
</protein>
<name>A0ABD3HY55_9MARC</name>
<gene>
    <name evidence="1" type="ORF">R1sor_010449</name>
</gene>
<comment type="caution">
    <text evidence="1">The sequence shown here is derived from an EMBL/GenBank/DDBJ whole genome shotgun (WGS) entry which is preliminary data.</text>
</comment>
<dbReference type="EMBL" id="JBJQOH010000002">
    <property type="protein sequence ID" value="KAL3696373.1"/>
    <property type="molecule type" value="Genomic_DNA"/>
</dbReference>
<evidence type="ECO:0000313" key="2">
    <source>
        <dbReference type="Proteomes" id="UP001633002"/>
    </source>
</evidence>
<keyword evidence="2" id="KW-1185">Reference proteome</keyword>
<dbReference type="AlphaFoldDB" id="A0ABD3HY55"/>
<evidence type="ECO:0008006" key="3">
    <source>
        <dbReference type="Google" id="ProtNLM"/>
    </source>
</evidence>